<comment type="caution">
    <text evidence="1">The sequence shown here is derived from an EMBL/GenBank/DDBJ whole genome shotgun (WGS) entry which is preliminary data.</text>
</comment>
<gene>
    <name evidence="1" type="ORF">PGLA1383_LOCUS30281</name>
</gene>
<dbReference type="EMBL" id="CAJNNV010025124">
    <property type="protein sequence ID" value="CAE8612484.1"/>
    <property type="molecule type" value="Genomic_DNA"/>
</dbReference>
<evidence type="ECO:0000313" key="1">
    <source>
        <dbReference type="EMBL" id="CAE8612484.1"/>
    </source>
</evidence>
<protein>
    <submittedName>
        <fullName evidence="1">Uncharacterized protein</fullName>
    </submittedName>
</protein>
<dbReference type="Proteomes" id="UP000654075">
    <property type="component" value="Unassembled WGS sequence"/>
</dbReference>
<dbReference type="AlphaFoldDB" id="A0A813FI91"/>
<organism evidence="1 2">
    <name type="scientific">Polarella glacialis</name>
    <name type="common">Dinoflagellate</name>
    <dbReference type="NCBI Taxonomy" id="89957"/>
    <lineage>
        <taxon>Eukaryota</taxon>
        <taxon>Sar</taxon>
        <taxon>Alveolata</taxon>
        <taxon>Dinophyceae</taxon>
        <taxon>Suessiales</taxon>
        <taxon>Suessiaceae</taxon>
        <taxon>Polarella</taxon>
    </lineage>
</organism>
<keyword evidence="2" id="KW-1185">Reference proteome</keyword>
<sequence length="294" mass="32704">MELEEGRLPGTTNDADPSIQHALAKRFRLFFESIQFGIAPHLGAKEQQQQQQEEEKHAACACPMSAPVAWQPADQMSDKGKTTWCQHEAIFRRSTELKNRIRSFFPLIKNDASLVQRSHSSWAYSSACNIHGTQQPEYLGLNGARHALLLKQLIVDLPRVNCMPALPSISCIRQARSRGCVRWSTGASTSVGAQAFTQMVDGLSKPQTWFITTSLWTSPLVPHHTTWFLTTSPGTWQRQCASQLGCLHCSRQCASQLHNTAGCFTISQGGLRETSIWHVSPCSHRPAQLPVEPC</sequence>
<accession>A0A813FI91</accession>
<evidence type="ECO:0000313" key="2">
    <source>
        <dbReference type="Proteomes" id="UP000654075"/>
    </source>
</evidence>
<reference evidence="1" key="1">
    <citation type="submission" date="2021-02" db="EMBL/GenBank/DDBJ databases">
        <authorList>
            <person name="Dougan E. K."/>
            <person name="Rhodes N."/>
            <person name="Thang M."/>
            <person name="Chan C."/>
        </authorList>
    </citation>
    <scope>NUCLEOTIDE SEQUENCE</scope>
</reference>
<proteinExistence type="predicted"/>
<name>A0A813FI91_POLGL</name>